<evidence type="ECO:0000256" key="4">
    <source>
        <dbReference type="ARBA" id="ARBA00023055"/>
    </source>
</evidence>
<proteinExistence type="predicted"/>
<evidence type="ECO:0000256" key="3">
    <source>
        <dbReference type="ARBA" id="ARBA00022679"/>
    </source>
</evidence>
<evidence type="ECO:0000256" key="2">
    <source>
        <dbReference type="ARBA" id="ARBA00022448"/>
    </source>
</evidence>
<feature type="domain" description="Thiolase C-terminal" evidence="8">
    <location>
        <begin position="286"/>
        <end position="402"/>
    </location>
</feature>
<dbReference type="InterPro" id="IPR020613">
    <property type="entry name" value="Thiolase_CS"/>
</dbReference>
<evidence type="ECO:0000313" key="10">
    <source>
        <dbReference type="Proteomes" id="UP001595528"/>
    </source>
</evidence>
<keyword evidence="9" id="KW-0012">Acyltransferase</keyword>
<dbReference type="SUPFAM" id="SSF53901">
    <property type="entry name" value="Thiolase-like"/>
    <property type="match status" value="2"/>
</dbReference>
<comment type="caution">
    <text evidence="9">The sequence shown here is derived from an EMBL/GenBank/DDBJ whole genome shotgun (WGS) entry which is preliminary data.</text>
</comment>
<evidence type="ECO:0000259" key="7">
    <source>
        <dbReference type="Pfam" id="PF00108"/>
    </source>
</evidence>
<dbReference type="PIRSF" id="PIRSF000429">
    <property type="entry name" value="Ac-CoA_Ac_transf"/>
    <property type="match status" value="1"/>
</dbReference>
<evidence type="ECO:0000313" key="9">
    <source>
        <dbReference type="EMBL" id="MFC3227958.1"/>
    </source>
</evidence>
<evidence type="ECO:0000259" key="8">
    <source>
        <dbReference type="Pfam" id="PF22691"/>
    </source>
</evidence>
<dbReference type="InterPro" id="IPR020616">
    <property type="entry name" value="Thiolase_N"/>
</dbReference>
<keyword evidence="2" id="KW-0813">Transport</keyword>
<dbReference type="InterPro" id="IPR002155">
    <property type="entry name" value="Thiolase"/>
</dbReference>
<dbReference type="EMBL" id="JBHRTR010000026">
    <property type="protein sequence ID" value="MFC3227958.1"/>
    <property type="molecule type" value="Genomic_DNA"/>
</dbReference>
<sequence length="417" mass="43774">MTNAVYILGIHTTPVRRWPEKSFKELTREAYLGALADAGLESGRDIAGAWFGSVLMHYWGQAALRGNICFIPLVRDGLFPDRAPIVNVEGGCATGSLAIAGAAKEIRAGDADLTLAVGVEKLYDPADPGRILPHFDANDAFDPQEWQDHYAATGAAIGQPFAPAPGRTINMDTYAMQALLHMKRHGSTAEQIAAAAAKNHCNGAKNPRAQYRFAMTTDEVLADRMVSAPLTRAMCAPIGDGAGAALLCSERYLRAQPTAVRARAIRIAGLGLSGGKYREPEEPSLTRHAAEIAYARAGRTPRDIDLAEVHDATAFCELYQCEMMGFCGPGEGGDFVGAGETAIGGSLPVNTSGGLVSKGHPIAATGLSMAHELAIQLRGEAGGRQVPDAAIALQENGGGVIGLEEAVAAVLVYERAG</sequence>
<name>A0ABV7L078_9PROT</name>
<dbReference type="PROSITE" id="PS00737">
    <property type="entry name" value="THIOLASE_2"/>
    <property type="match status" value="1"/>
</dbReference>
<evidence type="ECO:0000256" key="5">
    <source>
        <dbReference type="ARBA" id="ARBA00023121"/>
    </source>
</evidence>
<protein>
    <recommendedName>
        <fullName evidence="1">propanoyl-CoA C-acyltransferase</fullName>
        <ecNumber evidence="1">2.3.1.176</ecNumber>
    </recommendedName>
    <alternativeName>
        <fullName evidence="6">Propanoyl-CoA C-acyltransferase</fullName>
    </alternativeName>
</protein>
<dbReference type="PANTHER" id="PTHR42870">
    <property type="entry name" value="ACETYL-COA C-ACETYLTRANSFERASE"/>
    <property type="match status" value="1"/>
</dbReference>
<dbReference type="Proteomes" id="UP001595528">
    <property type="component" value="Unassembled WGS sequence"/>
</dbReference>
<dbReference type="Pfam" id="PF00108">
    <property type="entry name" value="Thiolase_N"/>
    <property type="match status" value="1"/>
</dbReference>
<organism evidence="9 10">
    <name type="scientific">Marinibaculum pumilum</name>
    <dbReference type="NCBI Taxonomy" id="1766165"/>
    <lineage>
        <taxon>Bacteria</taxon>
        <taxon>Pseudomonadati</taxon>
        <taxon>Pseudomonadota</taxon>
        <taxon>Alphaproteobacteria</taxon>
        <taxon>Rhodospirillales</taxon>
        <taxon>Rhodospirillaceae</taxon>
        <taxon>Marinibaculum</taxon>
    </lineage>
</organism>
<gene>
    <name evidence="9" type="ORF">ACFOGJ_11990</name>
</gene>
<dbReference type="PANTHER" id="PTHR42870:SF1">
    <property type="entry name" value="NON-SPECIFIC LIPID-TRANSFER PROTEIN-LIKE 2"/>
    <property type="match status" value="1"/>
</dbReference>
<accession>A0ABV7L078</accession>
<reference evidence="10" key="1">
    <citation type="journal article" date="2019" name="Int. J. Syst. Evol. Microbiol.">
        <title>The Global Catalogue of Microorganisms (GCM) 10K type strain sequencing project: providing services to taxonomists for standard genome sequencing and annotation.</title>
        <authorList>
            <consortium name="The Broad Institute Genomics Platform"/>
            <consortium name="The Broad Institute Genome Sequencing Center for Infectious Disease"/>
            <person name="Wu L."/>
            <person name="Ma J."/>
        </authorList>
    </citation>
    <scope>NUCLEOTIDE SEQUENCE [LARGE SCALE GENOMIC DNA]</scope>
    <source>
        <strain evidence="10">KCTC 42964</strain>
    </source>
</reference>
<dbReference type="InterPro" id="IPR055140">
    <property type="entry name" value="Thiolase_C_2"/>
</dbReference>
<keyword evidence="5" id="KW-0446">Lipid-binding</keyword>
<dbReference type="EC" id="2.3.1.176" evidence="1"/>
<keyword evidence="10" id="KW-1185">Reference proteome</keyword>
<dbReference type="InterPro" id="IPR016039">
    <property type="entry name" value="Thiolase-like"/>
</dbReference>
<dbReference type="Gene3D" id="3.40.47.10">
    <property type="match status" value="1"/>
</dbReference>
<evidence type="ECO:0000256" key="1">
    <source>
        <dbReference type="ARBA" id="ARBA00012352"/>
    </source>
</evidence>
<dbReference type="GO" id="GO:0016746">
    <property type="term" value="F:acyltransferase activity"/>
    <property type="evidence" value="ECO:0007669"/>
    <property type="project" value="UniProtKB-KW"/>
</dbReference>
<evidence type="ECO:0000256" key="6">
    <source>
        <dbReference type="ARBA" id="ARBA00032316"/>
    </source>
</evidence>
<keyword evidence="4" id="KW-0445">Lipid transport</keyword>
<dbReference type="Pfam" id="PF22691">
    <property type="entry name" value="Thiolase_C_1"/>
    <property type="match status" value="1"/>
</dbReference>
<feature type="domain" description="Thiolase N-terminal" evidence="7">
    <location>
        <begin position="13"/>
        <end position="249"/>
    </location>
</feature>
<keyword evidence="3 9" id="KW-0808">Transferase</keyword>
<dbReference type="CDD" id="cd00829">
    <property type="entry name" value="SCP-x_thiolase"/>
    <property type="match status" value="1"/>
</dbReference>
<dbReference type="RefSeq" id="WP_379900606.1">
    <property type="nucleotide sequence ID" value="NZ_JBHRTR010000026.1"/>
</dbReference>